<feature type="transmembrane region" description="Helical" evidence="1">
    <location>
        <begin position="12"/>
        <end position="28"/>
    </location>
</feature>
<keyword evidence="1" id="KW-0812">Transmembrane</keyword>
<reference evidence="2 3" key="1">
    <citation type="journal article" date="2019" name="Int. J. Syst. Evol. Microbiol.">
        <title>The Global Catalogue of Microorganisms (GCM) 10K type strain sequencing project: providing services to taxonomists for standard genome sequencing and annotation.</title>
        <authorList>
            <consortium name="The Broad Institute Genomics Platform"/>
            <consortium name="The Broad Institute Genome Sequencing Center for Infectious Disease"/>
            <person name="Wu L."/>
            <person name="Ma J."/>
        </authorList>
    </citation>
    <scope>NUCLEOTIDE SEQUENCE [LARGE SCALE GENOMIC DNA]</scope>
    <source>
        <strain evidence="2 3">JCM 19585</strain>
    </source>
</reference>
<dbReference type="Proteomes" id="UP000628840">
    <property type="component" value="Unassembled WGS sequence"/>
</dbReference>
<sequence>MAESTTDEGVGIGLAFGAVATLGALYMLVSHAQIASSNGFAVAMIAGMLAVAAFHVFE</sequence>
<proteinExistence type="predicted"/>
<keyword evidence="1" id="KW-0472">Membrane</keyword>
<protein>
    <submittedName>
        <fullName evidence="2">Uncharacterized protein</fullName>
    </submittedName>
</protein>
<comment type="caution">
    <text evidence="2">The sequence shown here is derived from an EMBL/GenBank/DDBJ whole genome shotgun (WGS) entry which is preliminary data.</text>
</comment>
<gene>
    <name evidence="2" type="ORF">GCM10009037_28720</name>
</gene>
<keyword evidence="1" id="KW-1133">Transmembrane helix</keyword>
<feature type="transmembrane region" description="Helical" evidence="1">
    <location>
        <begin position="40"/>
        <end position="57"/>
    </location>
</feature>
<accession>A0A830FDQ6</accession>
<evidence type="ECO:0000313" key="2">
    <source>
        <dbReference type="EMBL" id="GGL43526.1"/>
    </source>
</evidence>
<dbReference type="OrthoDB" id="377924at2157"/>
<evidence type="ECO:0000256" key="1">
    <source>
        <dbReference type="SAM" id="Phobius"/>
    </source>
</evidence>
<name>A0A830FDQ6_9EURY</name>
<dbReference type="EMBL" id="BMPF01000006">
    <property type="protein sequence ID" value="GGL43526.1"/>
    <property type="molecule type" value="Genomic_DNA"/>
</dbReference>
<evidence type="ECO:0000313" key="3">
    <source>
        <dbReference type="Proteomes" id="UP000628840"/>
    </source>
</evidence>
<dbReference type="InterPro" id="IPR055947">
    <property type="entry name" value="DUF7525"/>
</dbReference>
<dbReference type="RefSeq" id="WP_188884373.1">
    <property type="nucleotide sequence ID" value="NZ_BMPF01000006.1"/>
</dbReference>
<dbReference type="Pfam" id="PF24369">
    <property type="entry name" value="DUF7525"/>
    <property type="match status" value="1"/>
</dbReference>
<keyword evidence="3" id="KW-1185">Reference proteome</keyword>
<dbReference type="AlphaFoldDB" id="A0A830FDQ6"/>
<organism evidence="2 3">
    <name type="scientific">Halarchaeum grantii</name>
    <dbReference type="NCBI Taxonomy" id="1193105"/>
    <lineage>
        <taxon>Archaea</taxon>
        <taxon>Methanobacteriati</taxon>
        <taxon>Methanobacteriota</taxon>
        <taxon>Stenosarchaea group</taxon>
        <taxon>Halobacteria</taxon>
        <taxon>Halobacteriales</taxon>
        <taxon>Halobacteriaceae</taxon>
    </lineage>
</organism>